<dbReference type="SUPFAM" id="SSF46785">
    <property type="entry name" value="Winged helix' DNA-binding domain"/>
    <property type="match status" value="1"/>
</dbReference>
<protein>
    <submittedName>
        <fullName evidence="4">IclR family transcriptional regulator</fullName>
    </submittedName>
</protein>
<dbReference type="PANTHER" id="PTHR30136">
    <property type="entry name" value="HELIX-TURN-HELIX TRANSCRIPTIONAL REGULATOR, ICLR FAMILY"/>
    <property type="match status" value="1"/>
</dbReference>
<reference evidence="4 5" key="1">
    <citation type="submission" date="2018-05" db="EMBL/GenBank/DDBJ databases">
        <title>Genomic Encyclopedia of Type Strains, Phase IV (KMG-IV): sequencing the most valuable type-strain genomes for metagenomic binning, comparative biology and taxonomic classification.</title>
        <authorList>
            <person name="Goeker M."/>
        </authorList>
    </citation>
    <scope>NUCLEOTIDE SEQUENCE [LARGE SCALE GENOMIC DNA]</scope>
    <source>
        <strain evidence="4 5">DSM 6462</strain>
    </source>
</reference>
<dbReference type="Proteomes" id="UP000248021">
    <property type="component" value="Unassembled WGS sequence"/>
</dbReference>
<keyword evidence="2" id="KW-0238">DNA-binding</keyword>
<dbReference type="InterPro" id="IPR036388">
    <property type="entry name" value="WH-like_DNA-bd_sf"/>
</dbReference>
<keyword evidence="5" id="KW-1185">Reference proteome</keyword>
<dbReference type="InterPro" id="IPR005471">
    <property type="entry name" value="Tscrpt_reg_IclR_N"/>
</dbReference>
<name>A0A2V3U8E1_9HYPH</name>
<dbReference type="AlphaFoldDB" id="A0A2V3U8E1"/>
<evidence type="ECO:0000256" key="2">
    <source>
        <dbReference type="ARBA" id="ARBA00023125"/>
    </source>
</evidence>
<keyword evidence="1" id="KW-0805">Transcription regulation</keyword>
<evidence type="ECO:0000256" key="1">
    <source>
        <dbReference type="ARBA" id="ARBA00023015"/>
    </source>
</evidence>
<dbReference type="Pfam" id="PF09339">
    <property type="entry name" value="HTH_IclR"/>
    <property type="match status" value="1"/>
</dbReference>
<dbReference type="PANTHER" id="PTHR30136:SF34">
    <property type="entry name" value="TRANSCRIPTIONAL REGULATOR"/>
    <property type="match status" value="1"/>
</dbReference>
<dbReference type="RefSeq" id="WP_170147242.1">
    <property type="nucleotide sequence ID" value="NZ_CAKNFM010000006.1"/>
</dbReference>
<organism evidence="4 5">
    <name type="scientific">Chelatococcus asaccharovorans</name>
    <dbReference type="NCBI Taxonomy" id="28210"/>
    <lineage>
        <taxon>Bacteria</taxon>
        <taxon>Pseudomonadati</taxon>
        <taxon>Pseudomonadota</taxon>
        <taxon>Alphaproteobacteria</taxon>
        <taxon>Hyphomicrobiales</taxon>
        <taxon>Chelatococcaceae</taxon>
        <taxon>Chelatococcus</taxon>
    </lineage>
</organism>
<evidence type="ECO:0000256" key="3">
    <source>
        <dbReference type="ARBA" id="ARBA00023163"/>
    </source>
</evidence>
<dbReference type="PROSITE" id="PS51077">
    <property type="entry name" value="HTH_ICLR"/>
    <property type="match status" value="1"/>
</dbReference>
<dbReference type="Gene3D" id="3.30.450.40">
    <property type="match status" value="1"/>
</dbReference>
<proteinExistence type="predicted"/>
<gene>
    <name evidence="4" type="ORF">C7450_105408</name>
</gene>
<dbReference type="Pfam" id="PF01614">
    <property type="entry name" value="IclR_C"/>
    <property type="match status" value="1"/>
</dbReference>
<evidence type="ECO:0000313" key="4">
    <source>
        <dbReference type="EMBL" id="PXW59056.1"/>
    </source>
</evidence>
<dbReference type="Gene3D" id="1.10.10.10">
    <property type="entry name" value="Winged helix-like DNA-binding domain superfamily/Winged helix DNA-binding domain"/>
    <property type="match status" value="1"/>
</dbReference>
<dbReference type="InterPro" id="IPR014757">
    <property type="entry name" value="Tscrpt_reg_IclR_C"/>
</dbReference>
<dbReference type="EMBL" id="QJJK01000005">
    <property type="protein sequence ID" value="PXW59056.1"/>
    <property type="molecule type" value="Genomic_DNA"/>
</dbReference>
<keyword evidence="3" id="KW-0804">Transcription</keyword>
<dbReference type="GO" id="GO:0045892">
    <property type="term" value="P:negative regulation of DNA-templated transcription"/>
    <property type="evidence" value="ECO:0007669"/>
    <property type="project" value="TreeGrafter"/>
</dbReference>
<dbReference type="InterPro" id="IPR050707">
    <property type="entry name" value="HTH_MetabolicPath_Reg"/>
</dbReference>
<accession>A0A2V3U8E1</accession>
<dbReference type="SMART" id="SM00346">
    <property type="entry name" value="HTH_ICLR"/>
    <property type="match status" value="1"/>
</dbReference>
<dbReference type="PROSITE" id="PS51078">
    <property type="entry name" value="ICLR_ED"/>
    <property type="match status" value="1"/>
</dbReference>
<evidence type="ECO:0000313" key="5">
    <source>
        <dbReference type="Proteomes" id="UP000248021"/>
    </source>
</evidence>
<dbReference type="SUPFAM" id="SSF55781">
    <property type="entry name" value="GAF domain-like"/>
    <property type="match status" value="1"/>
</dbReference>
<dbReference type="GO" id="GO:0003677">
    <property type="term" value="F:DNA binding"/>
    <property type="evidence" value="ECO:0007669"/>
    <property type="project" value="UniProtKB-KW"/>
</dbReference>
<dbReference type="GO" id="GO:0003700">
    <property type="term" value="F:DNA-binding transcription factor activity"/>
    <property type="evidence" value="ECO:0007669"/>
    <property type="project" value="TreeGrafter"/>
</dbReference>
<dbReference type="InterPro" id="IPR036390">
    <property type="entry name" value="WH_DNA-bd_sf"/>
</dbReference>
<sequence>MSKRPAPATPDRRSLSYVTAFARGLKVIEAFGPENRRMTVADVAARVDLDRAVARRLLLTLCAEGLAKAEGKHFELTPKILRLGYSYLASIGIGGALQPYLDELSAQLGETVSVSLLEGEEVVFVARSEVPGRRMAFVIAMGMRLPAFLSASGRILLSAKPEAEIRALLDQAEIPRLTPNTITSKKQLLAVILKAAADGYATSREELELGLFGVSVLVRNRAGQVIGSLNASANATLVNEDRVRNVFVPELRDCAEKLSDVLL</sequence>
<dbReference type="InterPro" id="IPR029016">
    <property type="entry name" value="GAF-like_dom_sf"/>
</dbReference>
<comment type="caution">
    <text evidence="4">The sequence shown here is derived from an EMBL/GenBank/DDBJ whole genome shotgun (WGS) entry which is preliminary data.</text>
</comment>